<gene>
    <name evidence="10" type="ORF">HDA30_001852</name>
</gene>
<dbReference type="GO" id="GO:0006629">
    <property type="term" value="P:lipid metabolic process"/>
    <property type="evidence" value="ECO:0007669"/>
    <property type="project" value="InterPro"/>
</dbReference>
<evidence type="ECO:0000256" key="2">
    <source>
        <dbReference type="ARBA" id="ARBA00012247"/>
    </source>
</evidence>
<evidence type="ECO:0000256" key="7">
    <source>
        <dbReference type="SAM" id="MobiDB-lite"/>
    </source>
</evidence>
<evidence type="ECO:0000256" key="8">
    <source>
        <dbReference type="SAM" id="SignalP"/>
    </source>
</evidence>
<dbReference type="AlphaFoldDB" id="A0A7W7GQB6"/>
<feature type="signal peptide" evidence="8">
    <location>
        <begin position="1"/>
        <end position="30"/>
    </location>
</feature>
<evidence type="ECO:0000313" key="10">
    <source>
        <dbReference type="EMBL" id="MBB4736344.1"/>
    </source>
</evidence>
<dbReference type="SUPFAM" id="SSF51695">
    <property type="entry name" value="PLC-like phosphodiesterases"/>
    <property type="match status" value="1"/>
</dbReference>
<dbReference type="InterPro" id="IPR030395">
    <property type="entry name" value="GP_PDE_dom"/>
</dbReference>
<dbReference type="PANTHER" id="PTHR43620">
    <property type="entry name" value="GLYCEROPHOSPHORYL DIESTER PHOSPHODIESTERASE"/>
    <property type="match status" value="1"/>
</dbReference>
<dbReference type="GO" id="GO:0042597">
    <property type="term" value="C:periplasmic space"/>
    <property type="evidence" value="ECO:0007669"/>
    <property type="project" value="TreeGrafter"/>
</dbReference>
<dbReference type="Gene3D" id="3.20.20.190">
    <property type="entry name" value="Phosphatidylinositol (PI) phosphodiesterase"/>
    <property type="match status" value="1"/>
</dbReference>
<reference evidence="10 11" key="1">
    <citation type="submission" date="2020-08" db="EMBL/GenBank/DDBJ databases">
        <title>Sequencing the genomes of 1000 actinobacteria strains.</title>
        <authorList>
            <person name="Klenk H.-P."/>
        </authorList>
    </citation>
    <scope>NUCLEOTIDE SEQUENCE [LARGE SCALE GENOMIC DNA]</scope>
    <source>
        <strain evidence="10 11">DSM 23974</strain>
    </source>
</reference>
<protein>
    <recommendedName>
        <fullName evidence="2">glycerophosphodiester phosphodiesterase</fullName>
        <ecNumber evidence="2">3.1.4.46</ecNumber>
    </recommendedName>
</protein>
<keyword evidence="11" id="KW-1185">Reference proteome</keyword>
<feature type="region of interest" description="Disordered" evidence="7">
    <location>
        <begin position="29"/>
        <end position="61"/>
    </location>
</feature>
<organism evidence="10 11">
    <name type="scientific">Micrococcus cohnii</name>
    <dbReference type="NCBI Taxonomy" id="993416"/>
    <lineage>
        <taxon>Bacteria</taxon>
        <taxon>Bacillati</taxon>
        <taxon>Actinomycetota</taxon>
        <taxon>Actinomycetes</taxon>
        <taxon>Micrococcales</taxon>
        <taxon>Micrococcaceae</taxon>
        <taxon>Micrococcus</taxon>
    </lineage>
</organism>
<dbReference type="GO" id="GO:0006071">
    <property type="term" value="P:glycerol metabolic process"/>
    <property type="evidence" value="ECO:0007669"/>
    <property type="project" value="UniProtKB-KW"/>
</dbReference>
<evidence type="ECO:0000256" key="1">
    <source>
        <dbReference type="ARBA" id="ARBA00007277"/>
    </source>
</evidence>
<evidence type="ECO:0000256" key="6">
    <source>
        <dbReference type="ARBA" id="ARBA00047512"/>
    </source>
</evidence>
<evidence type="ECO:0000259" key="9">
    <source>
        <dbReference type="PROSITE" id="PS51704"/>
    </source>
</evidence>
<accession>A0A7W7GQB6</accession>
<dbReference type="Pfam" id="PF03009">
    <property type="entry name" value="GDPD"/>
    <property type="match status" value="1"/>
</dbReference>
<keyword evidence="4" id="KW-0319">Glycerol metabolism</keyword>
<dbReference type="EMBL" id="JACHNA010000001">
    <property type="protein sequence ID" value="MBB4736344.1"/>
    <property type="molecule type" value="Genomic_DNA"/>
</dbReference>
<keyword evidence="3 8" id="KW-0732">Signal</keyword>
<sequence>MRTPFPRRAAALSAAVAVAAPALFAPTALAGGAPTQPTPEAPKAPSVDAPESGTPGTGIERPEVVAHRGASGYRPEHTLAAYELAVEQGADVIEPDLVSTKDGVLVDRHENDITGTTDVAERPEFADRKKTKVVDGVEQTGWFTEDFTLDELLTLRAKERLPEVRGESASYDGMYQVPTFAAVLMLRERLSEETGREIGIIPEIKHSTYFDEQGLSMEEKAVAQLEVMGLNTEDSVATVQSFELENLRELNHELGLKAPTVFLSWYEGFPYDSTAAGDEVRDYAWYETEAGMREIKAAGVDVLGPELSQIIEKTEDGAVGAETSFVDDAHRLGLEVVPYTFRAENQFLYSDFQSSEDPNEHGDMAGQIRLFLDAGIDGLFTDQPDLGVEAVDGWVEDQNRGR</sequence>
<feature type="chain" id="PRO_5030703091" description="glycerophosphodiester phosphodiesterase" evidence="8">
    <location>
        <begin position="31"/>
        <end position="402"/>
    </location>
</feature>
<evidence type="ECO:0000313" key="11">
    <source>
        <dbReference type="Proteomes" id="UP000540191"/>
    </source>
</evidence>
<keyword evidence="5 10" id="KW-0378">Hydrolase</keyword>
<dbReference type="InterPro" id="IPR017946">
    <property type="entry name" value="PLC-like_Pdiesterase_TIM-brl"/>
</dbReference>
<evidence type="ECO:0000256" key="3">
    <source>
        <dbReference type="ARBA" id="ARBA00022729"/>
    </source>
</evidence>
<comment type="catalytic activity">
    <reaction evidence="6">
        <text>a sn-glycero-3-phosphodiester + H2O = an alcohol + sn-glycerol 3-phosphate + H(+)</text>
        <dbReference type="Rhea" id="RHEA:12969"/>
        <dbReference type="ChEBI" id="CHEBI:15377"/>
        <dbReference type="ChEBI" id="CHEBI:15378"/>
        <dbReference type="ChEBI" id="CHEBI:30879"/>
        <dbReference type="ChEBI" id="CHEBI:57597"/>
        <dbReference type="ChEBI" id="CHEBI:83408"/>
        <dbReference type="EC" id="3.1.4.46"/>
    </reaction>
</comment>
<dbReference type="PROSITE" id="PS51704">
    <property type="entry name" value="GP_PDE"/>
    <property type="match status" value="1"/>
</dbReference>
<dbReference type="PANTHER" id="PTHR43620:SF7">
    <property type="entry name" value="GLYCEROPHOSPHODIESTER PHOSPHODIESTERASE GDPD5-RELATED"/>
    <property type="match status" value="1"/>
</dbReference>
<feature type="domain" description="GP-PDE" evidence="9">
    <location>
        <begin position="62"/>
        <end position="391"/>
    </location>
</feature>
<comment type="similarity">
    <text evidence="1">Belongs to the glycerophosphoryl diester phosphodiesterase family.</text>
</comment>
<comment type="caution">
    <text evidence="10">The sequence shown here is derived from an EMBL/GenBank/DDBJ whole genome shotgun (WGS) entry which is preliminary data.</text>
</comment>
<name>A0A7W7GQB6_9MICC</name>
<dbReference type="GO" id="GO:0008889">
    <property type="term" value="F:glycerophosphodiester phosphodiesterase activity"/>
    <property type="evidence" value="ECO:0007669"/>
    <property type="project" value="UniProtKB-EC"/>
</dbReference>
<dbReference type="EC" id="3.1.4.46" evidence="2"/>
<dbReference type="Proteomes" id="UP000540191">
    <property type="component" value="Unassembled WGS sequence"/>
</dbReference>
<evidence type="ECO:0000256" key="4">
    <source>
        <dbReference type="ARBA" id="ARBA00022798"/>
    </source>
</evidence>
<proteinExistence type="inferred from homology"/>
<dbReference type="RefSeq" id="WP_184241946.1">
    <property type="nucleotide sequence ID" value="NZ_JACHNA010000001.1"/>
</dbReference>
<evidence type="ECO:0000256" key="5">
    <source>
        <dbReference type="ARBA" id="ARBA00022801"/>
    </source>
</evidence>